<comment type="caution">
    <text evidence="2">The sequence shown here is derived from an EMBL/GenBank/DDBJ whole genome shotgun (WGS) entry which is preliminary data.</text>
</comment>
<reference evidence="2 3" key="1">
    <citation type="journal article" date="2024" name="BMC Genomics">
        <title>De novo assembly and annotation of Popillia japonica's genome with initial clues to its potential as an invasive pest.</title>
        <authorList>
            <person name="Cucini C."/>
            <person name="Boschi S."/>
            <person name="Funari R."/>
            <person name="Cardaioli E."/>
            <person name="Iannotti N."/>
            <person name="Marturano G."/>
            <person name="Paoli F."/>
            <person name="Bruttini M."/>
            <person name="Carapelli A."/>
            <person name="Frati F."/>
            <person name="Nardi F."/>
        </authorList>
    </citation>
    <scope>NUCLEOTIDE SEQUENCE [LARGE SCALE GENOMIC DNA]</scope>
    <source>
        <strain evidence="2">DMR45628</strain>
    </source>
</reference>
<protein>
    <submittedName>
        <fullName evidence="2">Uncharacterized protein</fullName>
    </submittedName>
</protein>
<name>A0AAW1KH17_POPJA</name>
<proteinExistence type="predicted"/>
<dbReference type="EMBL" id="JASPKY010000235">
    <property type="protein sequence ID" value="KAK9717887.1"/>
    <property type="molecule type" value="Genomic_DNA"/>
</dbReference>
<dbReference type="Proteomes" id="UP001458880">
    <property type="component" value="Unassembled WGS sequence"/>
</dbReference>
<evidence type="ECO:0000313" key="2">
    <source>
        <dbReference type="EMBL" id="KAK9717887.1"/>
    </source>
</evidence>
<evidence type="ECO:0000313" key="3">
    <source>
        <dbReference type="Proteomes" id="UP001458880"/>
    </source>
</evidence>
<keyword evidence="3" id="KW-1185">Reference proteome</keyword>
<accession>A0AAW1KH17</accession>
<dbReference type="AlphaFoldDB" id="A0AAW1KH17"/>
<feature type="region of interest" description="Disordered" evidence="1">
    <location>
        <begin position="104"/>
        <end position="123"/>
    </location>
</feature>
<organism evidence="2 3">
    <name type="scientific">Popillia japonica</name>
    <name type="common">Japanese beetle</name>
    <dbReference type="NCBI Taxonomy" id="7064"/>
    <lineage>
        <taxon>Eukaryota</taxon>
        <taxon>Metazoa</taxon>
        <taxon>Ecdysozoa</taxon>
        <taxon>Arthropoda</taxon>
        <taxon>Hexapoda</taxon>
        <taxon>Insecta</taxon>
        <taxon>Pterygota</taxon>
        <taxon>Neoptera</taxon>
        <taxon>Endopterygota</taxon>
        <taxon>Coleoptera</taxon>
        <taxon>Polyphaga</taxon>
        <taxon>Scarabaeiformia</taxon>
        <taxon>Scarabaeidae</taxon>
        <taxon>Rutelinae</taxon>
        <taxon>Popillia</taxon>
    </lineage>
</organism>
<gene>
    <name evidence="2" type="ORF">QE152_g23498</name>
</gene>
<sequence length="123" mass="14056">MSRKSYRKAAVISLVGDFNHTESRSMCFHSSLDVVAVDLVRWVARLMLLSADNDAPCSGHSVSNDFGRRELPHFLHISRRLTVHRFERDIRRYRPVAKLKFPKSCSGQSGPRPEHLTINHCGK</sequence>
<evidence type="ECO:0000256" key="1">
    <source>
        <dbReference type="SAM" id="MobiDB-lite"/>
    </source>
</evidence>